<gene>
    <name evidence="3" type="ORF">K489DRAFT_387645</name>
</gene>
<keyword evidence="1" id="KW-0732">Signal</keyword>
<dbReference type="OrthoDB" id="5043642at2759"/>
<proteinExistence type="predicted"/>
<evidence type="ECO:0000256" key="1">
    <source>
        <dbReference type="SAM" id="SignalP"/>
    </source>
</evidence>
<reference evidence="3" key="2">
    <citation type="submission" date="2020-04" db="EMBL/GenBank/DDBJ databases">
        <authorList>
            <consortium name="NCBI Genome Project"/>
        </authorList>
    </citation>
    <scope>NUCLEOTIDE SEQUENCE</scope>
    <source>
        <strain evidence="3">CBS 342.82</strain>
    </source>
</reference>
<protein>
    <recommendedName>
        <fullName evidence="4">HRQ family protein 2</fullName>
    </recommendedName>
</protein>
<dbReference type="InterPro" id="IPR021848">
    <property type="entry name" value="HODM_asu-like"/>
</dbReference>
<evidence type="ECO:0000313" key="2">
    <source>
        <dbReference type="Proteomes" id="UP000504637"/>
    </source>
</evidence>
<reference evidence="3" key="3">
    <citation type="submission" date="2025-08" db="UniProtKB">
        <authorList>
            <consortium name="RefSeq"/>
        </authorList>
    </citation>
    <scope>IDENTIFICATION</scope>
    <source>
        <strain evidence="3">CBS 342.82</strain>
    </source>
</reference>
<accession>A0A6J3M7S3</accession>
<feature type="signal peptide" evidence="1">
    <location>
        <begin position="1"/>
        <end position="15"/>
    </location>
</feature>
<keyword evidence="2" id="KW-1185">Reference proteome</keyword>
<reference evidence="3" key="1">
    <citation type="submission" date="2020-01" db="EMBL/GenBank/DDBJ databases">
        <authorList>
            <consortium name="DOE Joint Genome Institute"/>
            <person name="Haridas S."/>
            <person name="Albert R."/>
            <person name="Binder M."/>
            <person name="Bloem J."/>
            <person name="Labutti K."/>
            <person name="Salamov A."/>
            <person name="Andreopoulos B."/>
            <person name="Baker S.E."/>
            <person name="Barry K."/>
            <person name="Bills G."/>
            <person name="Bluhm B.H."/>
            <person name="Cannon C."/>
            <person name="Castanera R."/>
            <person name="Culley D.E."/>
            <person name="Daum C."/>
            <person name="Ezra D."/>
            <person name="Gonzalez J.B."/>
            <person name="Henrissat B."/>
            <person name="Kuo A."/>
            <person name="Liang C."/>
            <person name="Lipzen A."/>
            <person name="Lutzoni F."/>
            <person name="Magnuson J."/>
            <person name="Mondo S."/>
            <person name="Nolan M."/>
            <person name="Ohm R."/>
            <person name="Pangilinan J."/>
            <person name="Park H.-J."/>
            <person name="Ramirez L."/>
            <person name="Alfaro M."/>
            <person name="Sun H."/>
            <person name="Tritt A."/>
            <person name="Yoshinaga Y."/>
            <person name="Zwiers L.-H."/>
            <person name="Turgeon B.G."/>
            <person name="Goodwin S.B."/>
            <person name="Spatafora J.W."/>
            <person name="Crous P.W."/>
            <person name="Grigoriev I.V."/>
        </authorList>
    </citation>
    <scope>NUCLEOTIDE SEQUENCE</scope>
    <source>
        <strain evidence="3">CBS 342.82</strain>
    </source>
</reference>
<organism evidence="3">
    <name type="scientific">Dissoconium aciculare CBS 342.82</name>
    <dbReference type="NCBI Taxonomy" id="1314786"/>
    <lineage>
        <taxon>Eukaryota</taxon>
        <taxon>Fungi</taxon>
        <taxon>Dikarya</taxon>
        <taxon>Ascomycota</taxon>
        <taxon>Pezizomycotina</taxon>
        <taxon>Dothideomycetes</taxon>
        <taxon>Dothideomycetidae</taxon>
        <taxon>Mycosphaerellales</taxon>
        <taxon>Dissoconiaceae</taxon>
        <taxon>Dissoconium</taxon>
    </lineage>
</organism>
<feature type="chain" id="PRO_5027021029" description="HRQ family protein 2" evidence="1">
    <location>
        <begin position="16"/>
        <end position="386"/>
    </location>
</feature>
<name>A0A6J3M7S3_9PEZI</name>
<evidence type="ECO:0008006" key="4">
    <source>
        <dbReference type="Google" id="ProtNLM"/>
    </source>
</evidence>
<dbReference type="Proteomes" id="UP000504637">
    <property type="component" value="Unplaced"/>
</dbReference>
<dbReference type="Pfam" id="PF11927">
    <property type="entry name" value="HODM_asu-like"/>
    <property type="match status" value="1"/>
</dbReference>
<evidence type="ECO:0000313" key="3">
    <source>
        <dbReference type="RefSeq" id="XP_033461086.1"/>
    </source>
</evidence>
<sequence length="386" mass="43174">MAVVVCLLIVIVVWQRYHQRSTKPGVVECLDAKVEKDIQDPYSNIRPLDHFDWANTPVPQNAPLKPKYHLTMGLEAGELSDLVAFDRTYATGIQTRRETIEQNPQTALQCTDTAAPAAFELYEWMFGTYLPRRFPSMFAIHPEPGRAGGQCLINAVTGESVALKAPESPREALQTLGGQVDADFIIMLPSSRAEDGGPIYHLQGFVNPCPAGFNLYERLGLPLSGVHAPVPGYTSKLERSMDRTFARLELGRLVRRRNWSIATNDVLFQLGGTHIFRSQDDLEREKNGEPISEELKATIGAQRAEVRVEDCCLRSERQSLFRLPKTGAIIFSFKTYLYTLADIKASGQAEALADAIEGLGQGNVPEFRYYKREVVWGPKVLEYLRS</sequence>
<dbReference type="GeneID" id="54364143"/>
<dbReference type="AlphaFoldDB" id="A0A6J3M7S3"/>
<dbReference type="RefSeq" id="XP_033461086.1">
    <property type="nucleotide sequence ID" value="XM_033606343.1"/>
</dbReference>